<dbReference type="GO" id="GO:0016757">
    <property type="term" value="F:glycosyltransferase activity"/>
    <property type="evidence" value="ECO:0007669"/>
    <property type="project" value="InterPro"/>
</dbReference>
<comment type="caution">
    <text evidence="2">The sequence shown here is derived from an EMBL/GenBank/DDBJ whole genome shotgun (WGS) entry which is preliminary data.</text>
</comment>
<accession>X1HAP5</accession>
<dbReference type="Gene3D" id="3.40.50.2000">
    <property type="entry name" value="Glycogen Phosphorylase B"/>
    <property type="match status" value="2"/>
</dbReference>
<feature type="domain" description="Glycosyl transferase family 1" evidence="1">
    <location>
        <begin position="44"/>
        <end position="200"/>
    </location>
</feature>
<reference evidence="2" key="1">
    <citation type="journal article" date="2014" name="Front. Microbiol.">
        <title>High frequency of phylogenetically diverse reductive dehalogenase-homologous genes in deep subseafloor sedimentary metagenomes.</title>
        <authorList>
            <person name="Kawai M."/>
            <person name="Futagami T."/>
            <person name="Toyoda A."/>
            <person name="Takaki Y."/>
            <person name="Nishi S."/>
            <person name="Hori S."/>
            <person name="Arai W."/>
            <person name="Tsubouchi T."/>
            <person name="Morono Y."/>
            <person name="Uchiyama I."/>
            <person name="Ito T."/>
            <person name="Fujiyama A."/>
            <person name="Inagaki F."/>
            <person name="Takami H."/>
        </authorList>
    </citation>
    <scope>NUCLEOTIDE SEQUENCE</scope>
    <source>
        <strain evidence="2">Expedition CK06-06</strain>
    </source>
</reference>
<dbReference type="InterPro" id="IPR050194">
    <property type="entry name" value="Glycosyltransferase_grp1"/>
</dbReference>
<dbReference type="PANTHER" id="PTHR45947:SF3">
    <property type="entry name" value="SULFOQUINOVOSYL TRANSFERASE SQD2"/>
    <property type="match status" value="1"/>
</dbReference>
<gene>
    <name evidence="2" type="ORF">S03H2_30164</name>
</gene>
<dbReference type="SUPFAM" id="SSF53756">
    <property type="entry name" value="UDP-Glycosyltransferase/glycogen phosphorylase"/>
    <property type="match status" value="1"/>
</dbReference>
<organism evidence="2">
    <name type="scientific">marine sediment metagenome</name>
    <dbReference type="NCBI Taxonomy" id="412755"/>
    <lineage>
        <taxon>unclassified sequences</taxon>
        <taxon>metagenomes</taxon>
        <taxon>ecological metagenomes</taxon>
    </lineage>
</organism>
<name>X1HAP5_9ZZZZ</name>
<evidence type="ECO:0000259" key="1">
    <source>
        <dbReference type="Pfam" id="PF00534"/>
    </source>
</evidence>
<dbReference type="CDD" id="cd03801">
    <property type="entry name" value="GT4_PimA-like"/>
    <property type="match status" value="1"/>
</dbReference>
<dbReference type="InterPro" id="IPR001296">
    <property type="entry name" value="Glyco_trans_1"/>
</dbReference>
<dbReference type="EMBL" id="BARU01018239">
    <property type="protein sequence ID" value="GAH54135.1"/>
    <property type="molecule type" value="Genomic_DNA"/>
</dbReference>
<proteinExistence type="predicted"/>
<dbReference type="Pfam" id="PF00534">
    <property type="entry name" value="Glycos_transf_1"/>
    <property type="match status" value="1"/>
</dbReference>
<sequence>VAKYLEQKYKKLYPSKRHYTIYNGIKPNLSFNNKYVDINKYLKLIKKTKIKILIVMNYEFMQKVLYINKLLPVIKKITNEYSALFVFIGGGKYLSGVKSYFNSQKGVVFLGKLPRNEVLKLMPYFDIFFYPSGLDVLPNAVLEASVSNLPIISTSVGGIPEMIIDKETGFLIKNIRKDSYTYLKLLIEDEEMRYNIARKGMEYVTTKFNLNKVSNHFLQIIKSEINRL</sequence>
<feature type="non-terminal residue" evidence="2">
    <location>
        <position position="1"/>
    </location>
</feature>
<protein>
    <recommendedName>
        <fullName evidence="1">Glycosyl transferase family 1 domain-containing protein</fullName>
    </recommendedName>
</protein>
<dbReference type="AlphaFoldDB" id="X1HAP5"/>
<dbReference type="PANTHER" id="PTHR45947">
    <property type="entry name" value="SULFOQUINOVOSYL TRANSFERASE SQD2"/>
    <property type="match status" value="1"/>
</dbReference>
<evidence type="ECO:0000313" key="2">
    <source>
        <dbReference type="EMBL" id="GAH54135.1"/>
    </source>
</evidence>